<organism evidence="2 3">
    <name type="scientific">Streptomyces violaceusniger</name>
    <dbReference type="NCBI Taxonomy" id="68280"/>
    <lineage>
        <taxon>Bacteria</taxon>
        <taxon>Bacillati</taxon>
        <taxon>Actinomycetota</taxon>
        <taxon>Actinomycetes</taxon>
        <taxon>Kitasatosporales</taxon>
        <taxon>Streptomycetaceae</taxon>
        <taxon>Streptomyces</taxon>
        <taxon>Streptomyces violaceusniger group</taxon>
    </lineage>
</organism>
<dbReference type="AlphaFoldDB" id="A0A4D4KTS4"/>
<comment type="caution">
    <text evidence="2">The sequence shown here is derived from an EMBL/GenBank/DDBJ whole genome shotgun (WGS) entry which is preliminary data.</text>
</comment>
<dbReference type="InterPro" id="IPR006674">
    <property type="entry name" value="HD_domain"/>
</dbReference>
<feature type="domain" description="HD" evidence="1">
    <location>
        <begin position="36"/>
        <end position="102"/>
    </location>
</feature>
<accession>A0A4D4KTS4</accession>
<dbReference type="Pfam" id="PF01966">
    <property type="entry name" value="HD"/>
    <property type="match status" value="1"/>
</dbReference>
<dbReference type="InterPro" id="IPR052567">
    <property type="entry name" value="OP_Dioxygenase"/>
</dbReference>
<gene>
    <name evidence="2" type="ORF">SVIO_009190</name>
</gene>
<evidence type="ECO:0000259" key="1">
    <source>
        <dbReference type="Pfam" id="PF01966"/>
    </source>
</evidence>
<sequence>MTTRIPLDPLTDEELTALVDGLAGLPYGGEAVDQRTHALQTAWLAMDAGADDELVVASALHDIGRARPVRAEHPGLPYEMAGAEFARRRVSERAAWLIAQHVPAKRCLVATDAAYHALLSPASVASLKAQGGPMDEREVSEFAAHPPAADAVALRRWDDAAKDPDGPRLAMPTLLAAHARCVAARRA</sequence>
<dbReference type="EMBL" id="BJHW01000001">
    <property type="protein sequence ID" value="GDY50296.1"/>
    <property type="molecule type" value="Genomic_DNA"/>
</dbReference>
<dbReference type="PANTHER" id="PTHR40202">
    <property type="match status" value="1"/>
</dbReference>
<dbReference type="PANTHER" id="PTHR40202:SF1">
    <property type="entry name" value="HD DOMAIN-CONTAINING PROTEIN"/>
    <property type="match status" value="1"/>
</dbReference>
<dbReference type="Proteomes" id="UP000301309">
    <property type="component" value="Unassembled WGS sequence"/>
</dbReference>
<dbReference type="Gene3D" id="1.10.3210.10">
    <property type="entry name" value="Hypothetical protein af1432"/>
    <property type="match status" value="1"/>
</dbReference>
<reference evidence="2 3" key="1">
    <citation type="journal article" date="2020" name="Int. J. Syst. Evol. Microbiol.">
        <title>Reclassification of Streptomyces castelarensis and Streptomyces sporoclivatus as later heterotypic synonyms of Streptomyces antimycoticus.</title>
        <authorList>
            <person name="Komaki H."/>
            <person name="Tamura T."/>
        </authorList>
    </citation>
    <scope>NUCLEOTIDE SEQUENCE [LARGE SCALE GENOMIC DNA]</scope>
    <source>
        <strain evidence="2 3">NBRC 13459</strain>
    </source>
</reference>
<dbReference type="GO" id="GO:0016787">
    <property type="term" value="F:hydrolase activity"/>
    <property type="evidence" value="ECO:0007669"/>
    <property type="project" value="UniProtKB-KW"/>
</dbReference>
<protein>
    <submittedName>
        <fullName evidence="2">Phosphohydrolase</fullName>
    </submittedName>
</protein>
<evidence type="ECO:0000313" key="2">
    <source>
        <dbReference type="EMBL" id="GDY50296.1"/>
    </source>
</evidence>
<name>A0A4D4KTS4_STRVO</name>
<dbReference type="SUPFAM" id="SSF109604">
    <property type="entry name" value="HD-domain/PDEase-like"/>
    <property type="match status" value="1"/>
</dbReference>
<evidence type="ECO:0000313" key="3">
    <source>
        <dbReference type="Proteomes" id="UP000301309"/>
    </source>
</evidence>
<proteinExistence type="predicted"/>
<keyword evidence="2" id="KW-0378">Hydrolase</keyword>
<keyword evidence="3" id="KW-1185">Reference proteome</keyword>